<dbReference type="SUPFAM" id="SSF54909">
    <property type="entry name" value="Dimeric alpha+beta barrel"/>
    <property type="match status" value="1"/>
</dbReference>
<dbReference type="InterPro" id="IPR013097">
    <property type="entry name" value="Dabb"/>
</dbReference>
<dbReference type="EMBL" id="MU858050">
    <property type="protein sequence ID" value="KAK4219110.1"/>
    <property type="molecule type" value="Genomic_DNA"/>
</dbReference>
<evidence type="ECO:0000313" key="3">
    <source>
        <dbReference type="Proteomes" id="UP001301769"/>
    </source>
</evidence>
<dbReference type="Proteomes" id="UP001301769">
    <property type="component" value="Unassembled WGS sequence"/>
</dbReference>
<keyword evidence="3" id="KW-1185">Reference proteome</keyword>
<name>A0AAN6YJX5_9PEZI</name>
<dbReference type="SMART" id="SM00886">
    <property type="entry name" value="Dabb"/>
    <property type="match status" value="1"/>
</dbReference>
<evidence type="ECO:0000259" key="1">
    <source>
        <dbReference type="PROSITE" id="PS51502"/>
    </source>
</evidence>
<dbReference type="InterPro" id="IPR011008">
    <property type="entry name" value="Dimeric_a/b-barrel"/>
</dbReference>
<dbReference type="Gene3D" id="3.30.70.100">
    <property type="match status" value="1"/>
</dbReference>
<dbReference type="AlphaFoldDB" id="A0AAN6YJX5"/>
<organism evidence="2 3">
    <name type="scientific">Rhypophila decipiens</name>
    <dbReference type="NCBI Taxonomy" id="261697"/>
    <lineage>
        <taxon>Eukaryota</taxon>
        <taxon>Fungi</taxon>
        <taxon>Dikarya</taxon>
        <taxon>Ascomycota</taxon>
        <taxon>Pezizomycotina</taxon>
        <taxon>Sordariomycetes</taxon>
        <taxon>Sordariomycetidae</taxon>
        <taxon>Sordariales</taxon>
        <taxon>Naviculisporaceae</taxon>
        <taxon>Rhypophila</taxon>
    </lineage>
</organism>
<feature type="domain" description="Stress-response A/B barrel" evidence="1">
    <location>
        <begin position="55"/>
        <end position="153"/>
    </location>
</feature>
<dbReference type="PROSITE" id="PS51502">
    <property type="entry name" value="S_R_A_B_BARREL"/>
    <property type="match status" value="1"/>
</dbReference>
<accession>A0AAN6YJX5</accession>
<evidence type="ECO:0000313" key="2">
    <source>
        <dbReference type="EMBL" id="KAK4219110.1"/>
    </source>
</evidence>
<dbReference type="Pfam" id="PF07876">
    <property type="entry name" value="Dabb"/>
    <property type="match status" value="1"/>
</dbReference>
<protein>
    <recommendedName>
        <fullName evidence="1">Stress-response A/B barrel domain-containing protein</fullName>
    </recommendedName>
</protein>
<sequence length="157" mass="18018">MMARFPFHISSSLRTNKYNSSQLPYFSHSKPQPYLSLRSQHSLPFKMTINGKTTIHRTTMFKLPDTENQKKLVEAYKVLETEQKKDGKPYILRLSAGLAIQDARSKEYTVVAQAEFSSLEDMRYYDNECPAHGALKKQASTMGITEPPLAIYFECQN</sequence>
<proteinExistence type="predicted"/>
<reference evidence="2" key="2">
    <citation type="submission" date="2023-05" db="EMBL/GenBank/DDBJ databases">
        <authorList>
            <consortium name="Lawrence Berkeley National Laboratory"/>
            <person name="Steindorff A."/>
            <person name="Hensen N."/>
            <person name="Bonometti L."/>
            <person name="Westerberg I."/>
            <person name="Brannstrom I.O."/>
            <person name="Guillou S."/>
            <person name="Cros-Aarteil S."/>
            <person name="Calhoun S."/>
            <person name="Haridas S."/>
            <person name="Kuo A."/>
            <person name="Mondo S."/>
            <person name="Pangilinan J."/>
            <person name="Riley R."/>
            <person name="Labutti K."/>
            <person name="Andreopoulos B."/>
            <person name="Lipzen A."/>
            <person name="Chen C."/>
            <person name="Yanf M."/>
            <person name="Daum C."/>
            <person name="Ng V."/>
            <person name="Clum A."/>
            <person name="Ohm R."/>
            <person name="Martin F."/>
            <person name="Silar P."/>
            <person name="Natvig D."/>
            <person name="Lalanne C."/>
            <person name="Gautier V."/>
            <person name="Ament-Velasquez S.L."/>
            <person name="Kruys A."/>
            <person name="Hutchinson M.I."/>
            <person name="Powell A.J."/>
            <person name="Barry K."/>
            <person name="Miller A.N."/>
            <person name="Grigoriev I.V."/>
            <person name="Debuchy R."/>
            <person name="Gladieux P."/>
            <person name="Thoren M.H."/>
            <person name="Johannesson H."/>
        </authorList>
    </citation>
    <scope>NUCLEOTIDE SEQUENCE</scope>
    <source>
        <strain evidence="2">PSN293</strain>
    </source>
</reference>
<gene>
    <name evidence="2" type="ORF">QBC37DRAFT_411279</name>
</gene>
<comment type="caution">
    <text evidence="2">The sequence shown here is derived from an EMBL/GenBank/DDBJ whole genome shotgun (WGS) entry which is preliminary data.</text>
</comment>
<reference evidence="2" key="1">
    <citation type="journal article" date="2023" name="Mol. Phylogenet. Evol.">
        <title>Genome-scale phylogeny and comparative genomics of the fungal order Sordariales.</title>
        <authorList>
            <person name="Hensen N."/>
            <person name="Bonometti L."/>
            <person name="Westerberg I."/>
            <person name="Brannstrom I.O."/>
            <person name="Guillou S."/>
            <person name="Cros-Aarteil S."/>
            <person name="Calhoun S."/>
            <person name="Haridas S."/>
            <person name="Kuo A."/>
            <person name="Mondo S."/>
            <person name="Pangilinan J."/>
            <person name="Riley R."/>
            <person name="LaButti K."/>
            <person name="Andreopoulos B."/>
            <person name="Lipzen A."/>
            <person name="Chen C."/>
            <person name="Yan M."/>
            <person name="Daum C."/>
            <person name="Ng V."/>
            <person name="Clum A."/>
            <person name="Steindorff A."/>
            <person name="Ohm R.A."/>
            <person name="Martin F."/>
            <person name="Silar P."/>
            <person name="Natvig D.O."/>
            <person name="Lalanne C."/>
            <person name="Gautier V."/>
            <person name="Ament-Velasquez S.L."/>
            <person name="Kruys A."/>
            <person name="Hutchinson M.I."/>
            <person name="Powell A.J."/>
            <person name="Barry K."/>
            <person name="Miller A.N."/>
            <person name="Grigoriev I.V."/>
            <person name="Debuchy R."/>
            <person name="Gladieux P."/>
            <person name="Hiltunen Thoren M."/>
            <person name="Johannesson H."/>
        </authorList>
    </citation>
    <scope>NUCLEOTIDE SEQUENCE</scope>
    <source>
        <strain evidence="2">PSN293</strain>
    </source>
</reference>